<evidence type="ECO:0000313" key="1">
    <source>
        <dbReference type="EMBL" id="QAY84088.1"/>
    </source>
</evidence>
<evidence type="ECO:0000313" key="2">
    <source>
        <dbReference type="Proteomes" id="UP000291121"/>
    </source>
</evidence>
<reference evidence="1 2" key="1">
    <citation type="submission" date="2017-11" db="EMBL/GenBank/DDBJ databases">
        <title>Genome sequence of Pseudomonas arsenicoxydans ACM1.</title>
        <authorList>
            <person name="Nascimento F.X."/>
        </authorList>
    </citation>
    <scope>NUCLEOTIDE SEQUENCE [LARGE SCALE GENOMIC DNA]</scope>
    <source>
        <strain evidence="1 2">ACM1</strain>
    </source>
</reference>
<dbReference type="AlphaFoldDB" id="A0A4P6G0G8"/>
<dbReference type="Proteomes" id="UP000291121">
    <property type="component" value="Chromosome"/>
</dbReference>
<organism evidence="1 2">
    <name type="scientific">Pseudomonas arsenicoxydans</name>
    <dbReference type="NCBI Taxonomy" id="702115"/>
    <lineage>
        <taxon>Bacteria</taxon>
        <taxon>Pseudomonadati</taxon>
        <taxon>Pseudomonadota</taxon>
        <taxon>Gammaproteobacteria</taxon>
        <taxon>Pseudomonadales</taxon>
        <taxon>Pseudomonadaceae</taxon>
        <taxon>Pseudomonas</taxon>
    </lineage>
</organism>
<name>A0A4P6G0G8_9PSED</name>
<protein>
    <submittedName>
        <fullName evidence="1">Uncharacterized protein</fullName>
    </submittedName>
</protein>
<keyword evidence="2" id="KW-1185">Reference proteome</keyword>
<accession>A0A4P6G0G8</accession>
<proteinExistence type="predicted"/>
<sequence length="59" mass="6555">MKFDKVMSITWDMGAQPSPELANSLRSLLMGFVCHLINVQGTLLSHAKAMIRYDVTVST</sequence>
<dbReference type="EMBL" id="CP024767">
    <property type="protein sequence ID" value="QAY84088.1"/>
    <property type="molecule type" value="Genomic_DNA"/>
</dbReference>
<dbReference type="RefSeq" id="WP_208671276.1">
    <property type="nucleotide sequence ID" value="NZ_CP024767.1"/>
</dbReference>
<gene>
    <name evidence="1" type="ORF">CUN61_08860</name>
</gene>